<evidence type="ECO:0000259" key="4">
    <source>
        <dbReference type="Pfam" id="PF01134"/>
    </source>
</evidence>
<sequence>MAAVQKVLVIGGGFSGMSAAIMLARGGVETDLVEISAGWRS</sequence>
<protein>
    <submittedName>
        <fullName evidence="5">FAD-dependent oxidoreductase</fullName>
    </submittedName>
</protein>
<evidence type="ECO:0000313" key="5">
    <source>
        <dbReference type="EMBL" id="MBE9636213.1"/>
    </source>
</evidence>
<evidence type="ECO:0000256" key="2">
    <source>
        <dbReference type="ARBA" id="ARBA00022630"/>
    </source>
</evidence>
<name>A0ABR9WY59_9RHOB</name>
<dbReference type="Gene3D" id="3.50.50.60">
    <property type="entry name" value="FAD/NAD(P)-binding domain"/>
    <property type="match status" value="1"/>
</dbReference>
<dbReference type="Pfam" id="PF01134">
    <property type="entry name" value="GIDA"/>
    <property type="match status" value="1"/>
</dbReference>
<dbReference type="EMBL" id="JADFFK010000003">
    <property type="protein sequence ID" value="MBE9636213.1"/>
    <property type="molecule type" value="Genomic_DNA"/>
</dbReference>
<dbReference type="InterPro" id="IPR036188">
    <property type="entry name" value="FAD/NAD-bd_sf"/>
</dbReference>
<keyword evidence="2" id="KW-0285">Flavoprotein</keyword>
<proteinExistence type="predicted"/>
<dbReference type="Proteomes" id="UP000607796">
    <property type="component" value="Unassembled WGS sequence"/>
</dbReference>
<comment type="caution">
    <text evidence="5">The sequence shown here is derived from an EMBL/GenBank/DDBJ whole genome shotgun (WGS) entry which is preliminary data.</text>
</comment>
<accession>A0ABR9WY59</accession>
<dbReference type="SUPFAM" id="SSF51905">
    <property type="entry name" value="FAD/NAD(P)-binding domain"/>
    <property type="match status" value="1"/>
</dbReference>
<evidence type="ECO:0000256" key="1">
    <source>
        <dbReference type="ARBA" id="ARBA00001974"/>
    </source>
</evidence>
<evidence type="ECO:0000256" key="3">
    <source>
        <dbReference type="ARBA" id="ARBA00022827"/>
    </source>
</evidence>
<reference evidence="5 6" key="1">
    <citation type="journal article" date="2021" name="Int. J. Syst. Evol. Microbiol.">
        <title>Salipiger mangrovisoli sp. nov., isolated from mangrove soil and the proposal for the reclassification of Paraphaeobacter pallidus as Salipiger pallidus comb. nov.</title>
        <authorList>
            <person name="Du J."/>
            <person name="Liu Y."/>
            <person name="Pei T."/>
            <person name="Deng M.R."/>
            <person name="Zhu H."/>
        </authorList>
    </citation>
    <scope>NUCLEOTIDE SEQUENCE [LARGE SCALE GENOMIC DNA]</scope>
    <source>
        <strain evidence="5 6">6D45A</strain>
    </source>
</reference>
<feature type="domain" description="MnmG N-terminal" evidence="4">
    <location>
        <begin position="6"/>
        <end position="34"/>
    </location>
</feature>
<dbReference type="InterPro" id="IPR040131">
    <property type="entry name" value="MnmG_N"/>
</dbReference>
<comment type="cofactor">
    <cofactor evidence="1">
        <name>FAD</name>
        <dbReference type="ChEBI" id="CHEBI:57692"/>
    </cofactor>
</comment>
<organism evidence="5 6">
    <name type="scientific">Salipiger mangrovisoli</name>
    <dbReference type="NCBI Taxonomy" id="2865933"/>
    <lineage>
        <taxon>Bacteria</taxon>
        <taxon>Pseudomonadati</taxon>
        <taxon>Pseudomonadota</taxon>
        <taxon>Alphaproteobacteria</taxon>
        <taxon>Rhodobacterales</taxon>
        <taxon>Roseobacteraceae</taxon>
        <taxon>Salipiger</taxon>
    </lineage>
</organism>
<gene>
    <name evidence="5" type="ORF">IQ782_05105</name>
</gene>
<evidence type="ECO:0000313" key="6">
    <source>
        <dbReference type="Proteomes" id="UP000607796"/>
    </source>
</evidence>
<keyword evidence="6" id="KW-1185">Reference proteome</keyword>
<keyword evidence="3" id="KW-0274">FAD</keyword>